<gene>
    <name evidence="2" type="primary">E37</name>
</gene>
<organism evidence="2">
    <name type="scientific">Elephant endotheliotropic herpesvirus 1A</name>
    <dbReference type="NCBI Taxonomy" id="759753"/>
    <lineage>
        <taxon>Viruses</taxon>
        <taxon>Duplodnaviria</taxon>
        <taxon>Heunggongvirae</taxon>
        <taxon>Peploviricota</taxon>
        <taxon>Herviviricetes</taxon>
        <taxon>Herpesvirales</taxon>
        <taxon>Orthoherpesviridae</taxon>
        <taxon>Betaherpesvirinae</taxon>
        <taxon>Proboscivirus</taxon>
        <taxon>Proboscivirus elephantidbeta1</taxon>
        <taxon>Elephantid herpesvirus 1</taxon>
    </lineage>
</organism>
<feature type="compositionally biased region" description="Low complexity" evidence="1">
    <location>
        <begin position="139"/>
        <end position="165"/>
    </location>
</feature>
<accession>A0A482K788</accession>
<protein>
    <submittedName>
        <fullName evidence="2">Ser/thr-rich glycoprotein ORF-O</fullName>
    </submittedName>
</protein>
<sequence>MTSLTLLTCYLTLISVPSTLTSTVSPTASTWETSDYVSLESHVTETNLSPRPSQITVNNVDSTSLSYSSKNYLSFAGASIQTTTVKPSFNNTAPLQSMFNGLQNTSILLHNRLMITLNVTNITTGCENITNTTNYPNKSTTVQTPTTSTPSNASQSSRAPSPSSYSYYTPSSVTPTYSTAASLTPACNVITIFQMANITYSFDPVHTEGLRFIIFPEQSPFVIILKELDRPQEVEDTRPNVTHQGFCQQFSSHLEHEKHFNFSSSFNRTHSVVSLDRCQNDTSVIIFENLQTWYKYPQGPFLYALEKILYYYGFNRHLVKFTALLDDHKCKFDVRSRVQYSKDGEYYSHYNNRHATSWGVCNNFYQHVNNITLSGKSQ</sequence>
<feature type="compositionally biased region" description="Polar residues" evidence="1">
    <location>
        <begin position="128"/>
        <end position="138"/>
    </location>
</feature>
<evidence type="ECO:0000256" key="1">
    <source>
        <dbReference type="SAM" id="MobiDB-lite"/>
    </source>
</evidence>
<evidence type="ECO:0000313" key="2">
    <source>
        <dbReference type="EMBL" id="QBP78555.1"/>
    </source>
</evidence>
<proteinExistence type="predicted"/>
<reference evidence="2" key="2">
    <citation type="submission" date="2018-05" db="EMBL/GenBank/DDBJ databases">
        <authorList>
            <person name="Long S.Y."/>
            <person name="Latimer E.M."/>
            <person name="Heaggans S.Y."/>
            <person name="Hayward G.S."/>
        </authorList>
    </citation>
    <scope>NUCLEOTIDE SEQUENCE</scope>
    <source>
        <strain evidence="2">Kiri EP14</strain>
    </source>
</reference>
<name>A0A482K788_ELHV1</name>
<feature type="region of interest" description="Disordered" evidence="1">
    <location>
        <begin position="128"/>
        <end position="165"/>
    </location>
</feature>
<reference evidence="2" key="1">
    <citation type="journal article" date="2014" name="J. Virol.">
        <title>Elephant endotheliotropic herpesviruses EEHV1A, EEHV1B, and EEHV2 from cases of hemorrhagic disease are highly diverged from other mammalian herpesviruses and may form a new subfamily.</title>
        <authorList>
            <person name="Richman LK"/>
            <person name="Zong JC"/>
            <person name="Latimer EM"/>
            <person name="Lock J"/>
            <person name="Fleischer RC"/>
            <person name="Heaggans SY"/>
            <person name="Hayward GS."/>
        </authorList>
    </citation>
    <scope>NUCLEOTIDE SEQUENCE</scope>
    <source>
        <strain evidence="2">Kiri EP14</strain>
    </source>
</reference>
<dbReference type="EMBL" id="MH287551">
    <property type="protein sequence ID" value="QBP78555.1"/>
    <property type="molecule type" value="Genomic_DNA"/>
</dbReference>